<protein>
    <submittedName>
        <fullName evidence="1">Uncharacterized protein</fullName>
    </submittedName>
</protein>
<dbReference type="Proteomes" id="UP000572377">
    <property type="component" value="Unassembled WGS sequence"/>
</dbReference>
<comment type="caution">
    <text evidence="1">The sequence shown here is derived from an EMBL/GenBank/DDBJ whole genome shotgun (WGS) entry which is preliminary data.</text>
</comment>
<name>A0A849L5A0_9RHOB</name>
<dbReference type="EMBL" id="JABFBC010000002">
    <property type="protein sequence ID" value="NNU81536.1"/>
    <property type="molecule type" value="Genomic_DNA"/>
</dbReference>
<accession>A0A849L5A0</accession>
<evidence type="ECO:0000313" key="1">
    <source>
        <dbReference type="EMBL" id="NNU81536.1"/>
    </source>
</evidence>
<organism evidence="1 2">
    <name type="scientific">Halovulum dunhuangense</name>
    <dbReference type="NCBI Taxonomy" id="1505036"/>
    <lineage>
        <taxon>Bacteria</taxon>
        <taxon>Pseudomonadati</taxon>
        <taxon>Pseudomonadota</taxon>
        <taxon>Alphaproteobacteria</taxon>
        <taxon>Rhodobacterales</taxon>
        <taxon>Paracoccaceae</taxon>
        <taxon>Halovulum</taxon>
    </lineage>
</organism>
<dbReference type="AlphaFoldDB" id="A0A849L5A0"/>
<gene>
    <name evidence="1" type="ORF">HMH01_13935</name>
</gene>
<proteinExistence type="predicted"/>
<sequence length="275" mass="30847">MCLLRAERCTSPERGLLRFLRPHFGRRLACALDVRHRRDAPEATPVLELSDAAAAAEGLYLHPRWPWRCGDYALILARRRWPRVAHFWLVEPDVHFGFATAREAFALLDESDADLVAHRFGPAGRDWRWHASMAPHAKTVHACFFPLVRVSARLIDAVAARRRAMARLGPDPDLWPNDEAVVATAAGEAGWKVDGLAARLGPDAVALSFVWRGERVHRLSRLQAQPPDGRLYHPAYGDAEYFRHIHALLREQEVPASATPPTAATPDIVMPRRLA</sequence>
<keyword evidence="2" id="KW-1185">Reference proteome</keyword>
<dbReference type="RefSeq" id="WP_171326374.1">
    <property type="nucleotide sequence ID" value="NZ_JABFBC010000002.1"/>
</dbReference>
<reference evidence="1 2" key="1">
    <citation type="submission" date="2020-05" db="EMBL/GenBank/DDBJ databases">
        <title>Gimesia benthica sp. nov., a novel planctomycete isolated from a deep-sea water sample of the Northwest Indian Ocean.</title>
        <authorList>
            <person name="Wang J."/>
            <person name="Ruan C."/>
            <person name="Song L."/>
            <person name="Zhu Y."/>
            <person name="Li A."/>
            <person name="Zheng X."/>
            <person name="Wang L."/>
            <person name="Lu Z."/>
            <person name="Huang Y."/>
            <person name="Du W."/>
            <person name="Zhou Y."/>
            <person name="Huang L."/>
            <person name="Dai X."/>
        </authorList>
    </citation>
    <scope>NUCLEOTIDE SEQUENCE [LARGE SCALE GENOMIC DNA]</scope>
    <source>
        <strain evidence="1 2">YYQ-30</strain>
    </source>
</reference>
<evidence type="ECO:0000313" key="2">
    <source>
        <dbReference type="Proteomes" id="UP000572377"/>
    </source>
</evidence>